<dbReference type="Proteomes" id="UP000267352">
    <property type="component" value="Segment"/>
</dbReference>
<sequence length="54" mass="6389">MYEKTLQPIEEEDIGYKDYVVSIEDDDNVDDGDQQEQMIMKNLIKLLEKNQPLN</sequence>
<dbReference type="EMBL" id="MG702567">
    <property type="protein sequence ID" value="AUO15148.1"/>
    <property type="molecule type" value="Genomic_DNA"/>
</dbReference>
<organism evidence="1">
    <name type="scientific">White spot syndrome virus</name>
    <dbReference type="NCBI Taxonomy" id="342409"/>
    <lineage>
        <taxon>Viruses</taxon>
        <taxon>Viruses incertae sedis</taxon>
        <taxon>Naldaviricetes</taxon>
        <taxon>Nimaviridae</taxon>
        <taxon>Whispovirus</taxon>
    </lineage>
</organism>
<name>A0A2I6SC54_9VIRU</name>
<reference evidence="1" key="2">
    <citation type="journal article" date="2018" name="Genome Announc.">
        <title>First Report of a Complete Genome Sequence of White spot syndrome virus from India.</title>
        <authorList>
            <person name="Vinaya Kumar K."/>
            <person name="Shekhar M.S."/>
            <person name="Otta S.K."/>
            <person name="Karthic K."/>
            <person name="Ashok Kumar J."/>
            <person name="Gopikrishna G."/>
            <person name="Vijayan K.K."/>
        </authorList>
    </citation>
    <scope>NUCLEOTIDE SEQUENCE</scope>
    <source>
        <strain evidence="1">IN_AP4RU</strain>
    </source>
</reference>
<protein>
    <submittedName>
        <fullName evidence="1">WSSV366</fullName>
    </submittedName>
</protein>
<proteinExistence type="predicted"/>
<evidence type="ECO:0000313" key="1">
    <source>
        <dbReference type="EMBL" id="AUO15148.1"/>
    </source>
</evidence>
<reference evidence="1" key="1">
    <citation type="submission" date="2017-12" db="EMBL/GenBank/DDBJ databases">
        <authorList>
            <person name="Katneni V.K."/>
            <person name="Shekhar M.S."/>
            <person name="Otta S.K."/>
            <person name="Karthic K."/>
            <person name="Jangam A.K."/>
            <person name="Gopikrishna G."/>
            <person name="Vijayan K.K."/>
        </authorList>
    </citation>
    <scope>NUCLEOTIDE SEQUENCE [LARGE SCALE GENOMIC DNA]</scope>
    <source>
        <strain evidence="1">IN_AP4RU</strain>
    </source>
</reference>
<accession>A0A2I6SC54</accession>